<keyword evidence="4" id="KW-1185">Reference proteome</keyword>
<dbReference type="RefSeq" id="WP_232184723.1">
    <property type="nucleotide sequence ID" value="NZ_JAIOAP010000003.1"/>
</dbReference>
<name>A0ABV1KR33_9BACL</name>
<dbReference type="Pfam" id="PF00668">
    <property type="entry name" value="Condensation"/>
    <property type="match status" value="1"/>
</dbReference>
<feature type="domain" description="Condensation" evidence="2">
    <location>
        <begin position="11"/>
        <end position="432"/>
    </location>
</feature>
<keyword evidence="1" id="KW-0677">Repeat</keyword>
<organism evidence="3 4">
    <name type="scientific">Cohnella silvisoli</name>
    <dbReference type="NCBI Taxonomy" id="2873699"/>
    <lineage>
        <taxon>Bacteria</taxon>
        <taxon>Bacillati</taxon>
        <taxon>Bacillota</taxon>
        <taxon>Bacilli</taxon>
        <taxon>Bacillales</taxon>
        <taxon>Paenibacillaceae</taxon>
        <taxon>Cohnella</taxon>
    </lineage>
</organism>
<accession>A0ABV1KR33</accession>
<proteinExistence type="predicted"/>
<dbReference type="Gene3D" id="3.30.559.30">
    <property type="entry name" value="Nonribosomal peptide synthetase, condensation domain"/>
    <property type="match status" value="1"/>
</dbReference>
<evidence type="ECO:0000313" key="4">
    <source>
        <dbReference type="Proteomes" id="UP001493487"/>
    </source>
</evidence>
<dbReference type="SUPFAM" id="SSF52777">
    <property type="entry name" value="CoA-dependent acyltransferases"/>
    <property type="match status" value="2"/>
</dbReference>
<dbReference type="EMBL" id="JASKHM010000004">
    <property type="protein sequence ID" value="MEQ4482539.1"/>
    <property type="molecule type" value="Genomic_DNA"/>
</dbReference>
<sequence>MNHDEGLQTTYQQKLLWQIVENKPELPFMNINVHLQFEGLLDYSSMLNAIVQLVNEEAALRTSFHESDGVLRRRIHAQPAIEFDYADKRSESPERQYDILHSYLESIYSNPMPMKSPLAIRGCLLRLGEEDFRLIATLNHMVADGHAAVLLLLRLAEIYGGDRSMSPQPQNFESYLEDQNRFLSGSHERRQMEFWRQYLDGFDPSDSYSLPSAPEKLVLYRSQLPPDTMRKLAGAGEGTLGHAQIVLKAAYLALLAKAFELKDIGMFSILANRSRDYRTTIGYLANIVIYRTSISDELALQDLIALAKSTLHQVSRNAKLPYSKIWREIFDEDANRIPRFYFNLIPVPDKSQNFGLAAAQPVPGLNDWIYWNGLEHHTLGLTVYTAMPHFAGIEWRYDGRIFNAKDVQRWSDFYLKIVDDLLDSKNVKLCEIDFA</sequence>
<evidence type="ECO:0000256" key="1">
    <source>
        <dbReference type="ARBA" id="ARBA00022737"/>
    </source>
</evidence>
<evidence type="ECO:0000259" key="2">
    <source>
        <dbReference type="Pfam" id="PF00668"/>
    </source>
</evidence>
<dbReference type="PANTHER" id="PTHR45527">
    <property type="entry name" value="NONRIBOSOMAL PEPTIDE SYNTHETASE"/>
    <property type="match status" value="1"/>
</dbReference>
<dbReference type="Gene3D" id="3.30.559.10">
    <property type="entry name" value="Chloramphenicol acetyltransferase-like domain"/>
    <property type="match status" value="1"/>
</dbReference>
<evidence type="ECO:0000313" key="3">
    <source>
        <dbReference type="EMBL" id="MEQ4482539.1"/>
    </source>
</evidence>
<dbReference type="PANTHER" id="PTHR45527:SF1">
    <property type="entry name" value="FATTY ACID SYNTHASE"/>
    <property type="match status" value="1"/>
</dbReference>
<comment type="caution">
    <text evidence="3">The sequence shown here is derived from an EMBL/GenBank/DDBJ whole genome shotgun (WGS) entry which is preliminary data.</text>
</comment>
<dbReference type="InterPro" id="IPR001242">
    <property type="entry name" value="Condensation_dom"/>
</dbReference>
<reference evidence="3 4" key="1">
    <citation type="journal article" date="2023" name="Genome Announc.">
        <title>Pan-Genome Analyses of the Genus Cohnella and Proposal of the Novel Species Cohnella silvisoli sp. nov., Isolated from Forest Soil.</title>
        <authorList>
            <person name="Wang C."/>
            <person name="Mao L."/>
            <person name="Bao G."/>
            <person name="Zhu H."/>
        </authorList>
    </citation>
    <scope>NUCLEOTIDE SEQUENCE [LARGE SCALE GENOMIC DNA]</scope>
    <source>
        <strain evidence="3 4">NL03-T5-1</strain>
    </source>
</reference>
<protein>
    <submittedName>
        <fullName evidence="3">Condensation domain-containing protein</fullName>
    </submittedName>
</protein>
<dbReference type="Proteomes" id="UP001493487">
    <property type="component" value="Unassembled WGS sequence"/>
</dbReference>
<dbReference type="InterPro" id="IPR023213">
    <property type="entry name" value="CAT-like_dom_sf"/>
</dbReference>
<gene>
    <name evidence="3" type="ORF">QJS35_09050</name>
</gene>